<keyword evidence="8" id="KW-1185">Reference proteome</keyword>
<keyword evidence="3 5" id="KW-1133">Transmembrane helix</keyword>
<feature type="transmembrane region" description="Helical" evidence="5">
    <location>
        <begin position="323"/>
        <end position="341"/>
    </location>
</feature>
<dbReference type="OrthoDB" id="9812221at2"/>
<evidence type="ECO:0000256" key="3">
    <source>
        <dbReference type="ARBA" id="ARBA00022989"/>
    </source>
</evidence>
<comment type="subcellular location">
    <subcellularLocation>
        <location evidence="1">Membrane</location>
        <topology evidence="1">Multi-pass membrane protein</topology>
    </subcellularLocation>
</comment>
<evidence type="ECO:0000313" key="7">
    <source>
        <dbReference type="EMBL" id="ASQ46740.1"/>
    </source>
</evidence>
<feature type="domain" description="Major facilitator superfamily (MFS) profile" evidence="6">
    <location>
        <begin position="1"/>
        <end position="489"/>
    </location>
</feature>
<evidence type="ECO:0000313" key="8">
    <source>
        <dbReference type="Proteomes" id="UP000201728"/>
    </source>
</evidence>
<dbReference type="Proteomes" id="UP000201728">
    <property type="component" value="Chromosome"/>
</dbReference>
<feature type="transmembrane region" description="Helical" evidence="5">
    <location>
        <begin position="130"/>
        <end position="151"/>
    </location>
</feature>
<dbReference type="EMBL" id="CP016397">
    <property type="protein sequence ID" value="ASQ46740.1"/>
    <property type="molecule type" value="Genomic_DNA"/>
</dbReference>
<feature type="transmembrane region" description="Helical" evidence="5">
    <location>
        <begin position="221"/>
        <end position="239"/>
    </location>
</feature>
<dbReference type="Gene3D" id="1.20.1250.20">
    <property type="entry name" value="MFS general substrate transporter like domains"/>
    <property type="match status" value="1"/>
</dbReference>
<keyword evidence="4 5" id="KW-0472">Membrane</keyword>
<organism evidence="7 8">
    <name type="scientific">Legionella clemsonensis</name>
    <dbReference type="NCBI Taxonomy" id="1867846"/>
    <lineage>
        <taxon>Bacteria</taxon>
        <taxon>Pseudomonadati</taxon>
        <taxon>Pseudomonadota</taxon>
        <taxon>Gammaproteobacteria</taxon>
        <taxon>Legionellales</taxon>
        <taxon>Legionellaceae</taxon>
        <taxon>Legionella</taxon>
    </lineage>
</organism>
<reference evidence="8" key="1">
    <citation type="submission" date="2016-07" db="EMBL/GenBank/DDBJ databases">
        <authorList>
            <person name="Florea S."/>
            <person name="Webb J.S."/>
            <person name="Jaromczyk J."/>
            <person name="Schardl C.L."/>
        </authorList>
    </citation>
    <scope>NUCLEOTIDE SEQUENCE [LARGE SCALE GENOMIC DNA]</scope>
    <source>
        <strain evidence="8">CDC-D5610</strain>
    </source>
</reference>
<evidence type="ECO:0000256" key="5">
    <source>
        <dbReference type="SAM" id="Phobius"/>
    </source>
</evidence>
<keyword evidence="2 5" id="KW-0812">Transmembrane</keyword>
<dbReference type="InterPro" id="IPR036259">
    <property type="entry name" value="MFS_trans_sf"/>
</dbReference>
<dbReference type="InterPro" id="IPR011701">
    <property type="entry name" value="MFS"/>
</dbReference>
<evidence type="ECO:0000256" key="4">
    <source>
        <dbReference type="ARBA" id="ARBA00023136"/>
    </source>
</evidence>
<dbReference type="SUPFAM" id="SSF103473">
    <property type="entry name" value="MFS general substrate transporter"/>
    <property type="match status" value="1"/>
</dbReference>
<dbReference type="PANTHER" id="PTHR23501">
    <property type="entry name" value="MAJOR FACILITATOR SUPERFAMILY"/>
    <property type="match status" value="1"/>
</dbReference>
<protein>
    <submittedName>
        <fullName evidence="7">Multidrug export protein EmrB</fullName>
    </submittedName>
</protein>
<feature type="transmembrane region" description="Helical" evidence="5">
    <location>
        <begin position="293"/>
        <end position="311"/>
    </location>
</feature>
<dbReference type="InterPro" id="IPR020846">
    <property type="entry name" value="MFS_dom"/>
</dbReference>
<evidence type="ECO:0000256" key="1">
    <source>
        <dbReference type="ARBA" id="ARBA00004141"/>
    </source>
</evidence>
<dbReference type="PROSITE" id="PS50850">
    <property type="entry name" value="MFS"/>
    <property type="match status" value="1"/>
</dbReference>
<dbReference type="PANTHER" id="PTHR23501:SF174">
    <property type="entry name" value="MULTIDRUG EXPORT PROTEIN EMRB-RELATED"/>
    <property type="match status" value="1"/>
</dbReference>
<accession>A0A222P4G0</accession>
<dbReference type="GO" id="GO:0022857">
    <property type="term" value="F:transmembrane transporter activity"/>
    <property type="evidence" value="ECO:0007669"/>
    <property type="project" value="InterPro"/>
</dbReference>
<name>A0A222P4G0_9GAMM</name>
<gene>
    <name evidence="7" type="primary">emrB</name>
    <name evidence="7" type="ORF">clem_10970</name>
</gene>
<feature type="transmembrane region" description="Helical" evidence="5">
    <location>
        <begin position="187"/>
        <end position="209"/>
    </location>
</feature>
<feature type="transmembrane region" description="Helical" evidence="5">
    <location>
        <begin position="260"/>
        <end position="281"/>
    </location>
</feature>
<feature type="transmembrane region" description="Helical" evidence="5">
    <location>
        <begin position="157"/>
        <end position="175"/>
    </location>
</feature>
<evidence type="ECO:0000259" key="6">
    <source>
        <dbReference type="PROSITE" id="PS50850"/>
    </source>
</evidence>
<dbReference type="KEGG" id="lcd:clem_10970"/>
<feature type="transmembrane region" description="Helical" evidence="5">
    <location>
        <begin position="383"/>
        <end position="404"/>
    </location>
</feature>
<dbReference type="AlphaFoldDB" id="A0A222P4G0"/>
<dbReference type="Pfam" id="PF07690">
    <property type="entry name" value="MFS_1"/>
    <property type="match status" value="1"/>
</dbReference>
<evidence type="ECO:0000256" key="2">
    <source>
        <dbReference type="ARBA" id="ARBA00022692"/>
    </source>
</evidence>
<sequence length="493" mass="56377">MTLAILILSLAGVIFNLTLPIMAGIYIVGDLGSSTFLSVYGVSFFCMGNALSVPLGKPCMTKLSAVQLYLVCLSLMLLFSWLCATAQDYFQFVLFRLLEGIASGPLYLIITGTLIPYVCPPEKQTKLLSLLYVVFTFTPVLGASWGGWIAYSYHWRLLFFANIPLCLFLIIYMSFRFREFHRPPEKPLFDTVSYFSYFISILFIGSALITGQELDWFRSPLISFLLFFGSLTLLFFILYNLSTSHPVIDFSLLKNFYFSFAMFHIALLFAIYFGMVVLLSLWLKLYVNYTPNWIAIIIGTMGFGAWVPVFLNHKRYEPRLPLAIALLFFAISCFYTSYFNVEINFERIAYSRFLAGIGLMLFLPPLFRLSVQMNPKKSSESANFFHIVRLISSGLGASLFVILWQRRQVFFYERLGENLTHFSQKTINFLNHAQQFHLEGKKAFAQLNLQLTRQATALALDDCFYLMGWISVFLAITVVLTYLLHLKPNVATV</sequence>
<feature type="transmembrane region" description="Helical" evidence="5">
    <location>
        <begin position="353"/>
        <end position="371"/>
    </location>
</feature>
<proteinExistence type="predicted"/>
<feature type="transmembrane region" description="Helical" evidence="5">
    <location>
        <begin position="464"/>
        <end position="484"/>
    </location>
</feature>
<dbReference type="GO" id="GO:0005886">
    <property type="term" value="C:plasma membrane"/>
    <property type="evidence" value="ECO:0007669"/>
    <property type="project" value="TreeGrafter"/>
</dbReference>
<dbReference type="RefSeq" id="WP_094091567.1">
    <property type="nucleotide sequence ID" value="NZ_CP016397.1"/>
</dbReference>
<feature type="transmembrane region" description="Helical" evidence="5">
    <location>
        <begin position="93"/>
        <end position="118"/>
    </location>
</feature>
<feature type="transmembrane region" description="Helical" evidence="5">
    <location>
        <begin position="68"/>
        <end position="87"/>
    </location>
</feature>